<proteinExistence type="inferred from homology"/>
<feature type="compositionally biased region" description="Basic and acidic residues" evidence="16">
    <location>
        <begin position="994"/>
        <end position="1005"/>
    </location>
</feature>
<dbReference type="InterPro" id="IPR038726">
    <property type="entry name" value="PDDEXK_AddAB-type"/>
</dbReference>
<dbReference type="InterPro" id="IPR011604">
    <property type="entry name" value="PDDEXK-like_dom_sf"/>
</dbReference>
<feature type="compositionally biased region" description="Acidic residues" evidence="16">
    <location>
        <begin position="634"/>
        <end position="653"/>
    </location>
</feature>
<gene>
    <name evidence="19" type="ORF">SAMN04487967_2596</name>
</gene>
<dbReference type="Gene3D" id="3.40.50.300">
    <property type="entry name" value="P-loop containing nucleotide triphosphate hydrolases"/>
    <property type="match status" value="4"/>
</dbReference>
<comment type="catalytic activity">
    <reaction evidence="12">
        <text>Couples ATP hydrolysis with the unwinding of duplex DNA by translocating in the 3'-5' direction.</text>
        <dbReference type="EC" id="5.6.2.4"/>
    </reaction>
</comment>
<dbReference type="GO" id="GO:0004527">
    <property type="term" value="F:exonuclease activity"/>
    <property type="evidence" value="ECO:0007669"/>
    <property type="project" value="UniProtKB-KW"/>
</dbReference>
<evidence type="ECO:0000256" key="1">
    <source>
        <dbReference type="ARBA" id="ARBA00009922"/>
    </source>
</evidence>
<keyword evidence="3 15" id="KW-0547">Nucleotide-binding</keyword>
<feature type="compositionally biased region" description="Basic and acidic residues" evidence="16">
    <location>
        <begin position="655"/>
        <end position="670"/>
    </location>
</feature>
<evidence type="ECO:0000256" key="7">
    <source>
        <dbReference type="ARBA" id="ARBA00022839"/>
    </source>
</evidence>
<evidence type="ECO:0000259" key="17">
    <source>
        <dbReference type="PROSITE" id="PS51198"/>
    </source>
</evidence>
<evidence type="ECO:0000259" key="18">
    <source>
        <dbReference type="PROSITE" id="PS51217"/>
    </source>
</evidence>
<dbReference type="GO" id="GO:0003677">
    <property type="term" value="F:DNA binding"/>
    <property type="evidence" value="ECO:0007669"/>
    <property type="project" value="UniProtKB-KW"/>
</dbReference>
<sequence length="1307" mass="144844">MGEKPREPRGNQQDVIDSTAACTSVDAGAGTGKTTTMLMRLEQAIERGDVDPADVLVLTFANEAASSIRSAVSDRLDPETAAAIDINTYHSFCYGLVREYAYYLGYSPEFDVVTERTRRRIVSRLLAENEYDFATTMGRGEPSPDDVTAAVDRFIQSMSQEDITPAQLDDQLPAVRTLELCHEFVLWLEETADERLSFDNEALLYFNRDEHLEGAESALVDYGKLITFCREKIAEAPAAFRGDEFVRQIDHYLTLLQQSVTNTIDALTLEEPTTKQLPRALFGNEIWRGATGRLEQSPFGRLKHYVEFVRLARHYTAVYADYHATLEDERMLDFDELVRTATTLVTDDGVADEITSQWTQVYCDEFQDTDRTQFRLITELTDGPDRPDLLAIGDKDQSIYGWRGTDREGLDRLATVYDDHESYELELNFRSKQEILALTNHCDYGPQASKTLREADRGASSAPADEPDADSLSEPALEHDRDLESPTGGESRGDGSAVDRVVKVESDEIDRSTAEQVGTTVSRLLNGDADGVPQRSLEDIAVIVRTNRHAQAVAAELNTRQLPYEISGSAYGEVSPGLQTLLSYFRVLVDPAADAHLRRVLLYRYRVSEADLATLQRRDGTLYDAVMGLESDADAGDGADVDGDADGDDDADAGADTRLESSLERPDRVHNARTHLEELETLRDVYPLSGFVGRFREVTRLEWYCTSDERDELGRLERFVESYTADSVVQTVTPAFVDALERTLQSGSSDRTRGTQSTDSIDVMTVHQAKGLEFDTVLVPYLSDEEWCVERDYARRARYQLLAATLNDDIDSPLCADLAAETVGEEWRVLHVALTRAENHLFVFGSTYDYDGEDEELGASTADACLTDGLEWSVTGEQMTLWESLTESFERVRESFPETVADRTDEIADSAQRTPGTITYYSGYDDRTAEPLETQAAIETVHDLGRMLRDGTLLPAADAASATGDGGVSGTGETGSRTDDVRATETAAETPSSKTDRRVPSERRLSSLTGETVRFPVDTLANATDVPAALRHSYTSLATHETCPRKHYLDHVVHAIGDSSVRTLEDGTPLESYSEDDGTVSADTAVPRLVGTIFHDVAEEAFYRNDATRDDWREVAIRQLTARGVLEHRERVLECVDRYFDASAPAFDDPVHEWEPLAAEVPFTLADVPNVRGDVVGFIDSVRRTPEGDLVVLDYKATAERISPSEASQLALYVRACEQAFDEPVTAAGYVYVGPVDGPRVDLFMPEELPPWSSVHQTLEAADDPSFAETTTGEHCQYCPHRSLGCAPEEFVDDQLESGLAESTGDD</sequence>
<evidence type="ECO:0000256" key="11">
    <source>
        <dbReference type="ARBA" id="ARBA00023235"/>
    </source>
</evidence>
<dbReference type="OrthoDB" id="203178at2157"/>
<comment type="similarity">
    <text evidence="1">Belongs to the helicase family. UvrD subfamily.</text>
</comment>
<reference evidence="20" key="1">
    <citation type="submission" date="2016-10" db="EMBL/GenBank/DDBJ databases">
        <authorList>
            <person name="Varghese N."/>
            <person name="Submissions S."/>
        </authorList>
    </citation>
    <scope>NUCLEOTIDE SEQUENCE [LARGE SCALE GENOMIC DNA]</scope>
    <source>
        <strain evidence="20">CGMCC 1.8981</strain>
    </source>
</reference>
<comment type="catalytic activity">
    <reaction evidence="14">
        <text>ATP + H2O = ADP + phosphate + H(+)</text>
        <dbReference type="Rhea" id="RHEA:13065"/>
        <dbReference type="ChEBI" id="CHEBI:15377"/>
        <dbReference type="ChEBI" id="CHEBI:15378"/>
        <dbReference type="ChEBI" id="CHEBI:30616"/>
        <dbReference type="ChEBI" id="CHEBI:43474"/>
        <dbReference type="ChEBI" id="CHEBI:456216"/>
        <dbReference type="EC" id="5.6.2.4"/>
    </reaction>
</comment>
<dbReference type="InterPro" id="IPR013986">
    <property type="entry name" value="DExx_box_DNA_helicase_dom_sf"/>
</dbReference>
<dbReference type="GO" id="GO:0043138">
    <property type="term" value="F:3'-5' DNA helicase activity"/>
    <property type="evidence" value="ECO:0007669"/>
    <property type="project" value="UniProtKB-EC"/>
</dbReference>
<dbReference type="PROSITE" id="PS51217">
    <property type="entry name" value="UVRD_HELICASE_CTER"/>
    <property type="match status" value="1"/>
</dbReference>
<dbReference type="Pfam" id="PF12705">
    <property type="entry name" value="PDDEXK_1"/>
    <property type="match status" value="1"/>
</dbReference>
<dbReference type="GO" id="GO:0000725">
    <property type="term" value="P:recombinational repair"/>
    <property type="evidence" value="ECO:0007669"/>
    <property type="project" value="TreeGrafter"/>
</dbReference>
<evidence type="ECO:0000313" key="19">
    <source>
        <dbReference type="EMBL" id="SEH16394.1"/>
    </source>
</evidence>
<evidence type="ECO:0000256" key="14">
    <source>
        <dbReference type="ARBA" id="ARBA00048988"/>
    </source>
</evidence>
<dbReference type="Proteomes" id="UP000199112">
    <property type="component" value="Unassembled WGS sequence"/>
</dbReference>
<dbReference type="Gene3D" id="1.10.10.160">
    <property type="match status" value="1"/>
</dbReference>
<dbReference type="InterPro" id="IPR027417">
    <property type="entry name" value="P-loop_NTPase"/>
</dbReference>
<feature type="region of interest" description="Disordered" evidence="16">
    <location>
        <begin position="452"/>
        <end position="499"/>
    </location>
</feature>
<dbReference type="PROSITE" id="PS51198">
    <property type="entry name" value="UVRD_HELICASE_ATP_BIND"/>
    <property type="match status" value="1"/>
</dbReference>
<dbReference type="RefSeq" id="WP_090507372.1">
    <property type="nucleotide sequence ID" value="NZ_FNWL01000002.1"/>
</dbReference>
<feature type="region of interest" description="Disordered" evidence="16">
    <location>
        <begin position="958"/>
        <end position="1007"/>
    </location>
</feature>
<evidence type="ECO:0000256" key="10">
    <source>
        <dbReference type="ARBA" id="ARBA00023204"/>
    </source>
</evidence>
<keyword evidence="4" id="KW-0227">DNA damage</keyword>
<accession>A0A1H6G321</accession>
<keyword evidence="9" id="KW-0238">DNA-binding</keyword>
<keyword evidence="8 15" id="KW-0067">ATP-binding</keyword>
<keyword evidence="11" id="KW-0413">Isomerase</keyword>
<dbReference type="Pfam" id="PF00580">
    <property type="entry name" value="UvrD-helicase"/>
    <property type="match status" value="1"/>
</dbReference>
<evidence type="ECO:0000256" key="8">
    <source>
        <dbReference type="ARBA" id="ARBA00022840"/>
    </source>
</evidence>
<dbReference type="EC" id="5.6.2.4" evidence="13"/>
<dbReference type="InterPro" id="IPR000212">
    <property type="entry name" value="DNA_helicase_UvrD/REP"/>
</dbReference>
<keyword evidence="2" id="KW-0540">Nuclease</keyword>
<evidence type="ECO:0000256" key="4">
    <source>
        <dbReference type="ARBA" id="ARBA00022763"/>
    </source>
</evidence>
<keyword evidence="5 15" id="KW-0378">Hydrolase</keyword>
<feature type="domain" description="UvrD-like helicase C-terminal" evidence="18">
    <location>
        <begin position="467"/>
        <end position="771"/>
    </location>
</feature>
<evidence type="ECO:0000256" key="5">
    <source>
        <dbReference type="ARBA" id="ARBA00022801"/>
    </source>
</evidence>
<dbReference type="EMBL" id="FNWL01000002">
    <property type="protein sequence ID" value="SEH16394.1"/>
    <property type="molecule type" value="Genomic_DNA"/>
</dbReference>
<keyword evidence="7" id="KW-0269">Exonuclease</keyword>
<evidence type="ECO:0000256" key="6">
    <source>
        <dbReference type="ARBA" id="ARBA00022806"/>
    </source>
</evidence>
<dbReference type="PANTHER" id="PTHR11070">
    <property type="entry name" value="UVRD / RECB / PCRA DNA HELICASE FAMILY MEMBER"/>
    <property type="match status" value="1"/>
</dbReference>
<evidence type="ECO:0000256" key="16">
    <source>
        <dbReference type="SAM" id="MobiDB-lite"/>
    </source>
</evidence>
<dbReference type="Gene3D" id="1.10.486.10">
    <property type="entry name" value="PCRA, domain 4"/>
    <property type="match status" value="1"/>
</dbReference>
<dbReference type="PANTHER" id="PTHR11070:SF2">
    <property type="entry name" value="ATP-DEPENDENT DNA HELICASE SRS2"/>
    <property type="match status" value="1"/>
</dbReference>
<keyword evidence="10" id="KW-0234">DNA repair</keyword>
<dbReference type="GO" id="GO:0005524">
    <property type="term" value="F:ATP binding"/>
    <property type="evidence" value="ECO:0007669"/>
    <property type="project" value="UniProtKB-UniRule"/>
</dbReference>
<dbReference type="InterPro" id="IPR014016">
    <property type="entry name" value="UvrD-like_ATP-bd"/>
</dbReference>
<evidence type="ECO:0000256" key="13">
    <source>
        <dbReference type="ARBA" id="ARBA00034808"/>
    </source>
</evidence>
<dbReference type="SUPFAM" id="SSF52540">
    <property type="entry name" value="P-loop containing nucleoside triphosphate hydrolases"/>
    <property type="match status" value="1"/>
</dbReference>
<dbReference type="Gene3D" id="3.90.320.10">
    <property type="match status" value="1"/>
</dbReference>
<feature type="compositionally biased region" description="Gly residues" evidence="16">
    <location>
        <begin position="964"/>
        <end position="973"/>
    </location>
</feature>
<keyword evidence="20" id="KW-1185">Reference proteome</keyword>
<evidence type="ECO:0000256" key="15">
    <source>
        <dbReference type="PROSITE-ProRule" id="PRU00560"/>
    </source>
</evidence>
<keyword evidence="6 15" id="KW-0347">Helicase</keyword>
<feature type="region of interest" description="Disordered" evidence="16">
    <location>
        <begin position="634"/>
        <end position="670"/>
    </location>
</feature>
<dbReference type="InterPro" id="IPR014017">
    <property type="entry name" value="DNA_helicase_UvrD-like_C"/>
</dbReference>
<evidence type="ECO:0000256" key="3">
    <source>
        <dbReference type="ARBA" id="ARBA00022741"/>
    </source>
</evidence>
<evidence type="ECO:0000256" key="9">
    <source>
        <dbReference type="ARBA" id="ARBA00023125"/>
    </source>
</evidence>
<evidence type="ECO:0000256" key="12">
    <source>
        <dbReference type="ARBA" id="ARBA00034617"/>
    </source>
</evidence>
<dbReference type="Pfam" id="PF13361">
    <property type="entry name" value="UvrD_C"/>
    <property type="match status" value="1"/>
</dbReference>
<evidence type="ECO:0000256" key="2">
    <source>
        <dbReference type="ARBA" id="ARBA00022722"/>
    </source>
</evidence>
<feature type="binding site" evidence="15">
    <location>
        <begin position="27"/>
        <end position="34"/>
    </location>
    <ligand>
        <name>ATP</name>
        <dbReference type="ChEBI" id="CHEBI:30616"/>
    </ligand>
</feature>
<evidence type="ECO:0000313" key="20">
    <source>
        <dbReference type="Proteomes" id="UP000199112"/>
    </source>
</evidence>
<name>A0A1H6G321_9EURY</name>
<protein>
    <recommendedName>
        <fullName evidence="13">DNA 3'-5' helicase</fullName>
        <ecNumber evidence="13">5.6.2.4</ecNumber>
    </recommendedName>
</protein>
<feature type="domain" description="UvrD-like helicase ATP-binding" evidence="17">
    <location>
        <begin position="6"/>
        <end position="432"/>
    </location>
</feature>
<organism evidence="19 20">
    <name type="scientific">Natronorubrum sediminis</name>
    <dbReference type="NCBI Taxonomy" id="640943"/>
    <lineage>
        <taxon>Archaea</taxon>
        <taxon>Methanobacteriati</taxon>
        <taxon>Methanobacteriota</taxon>
        <taxon>Stenosarchaea group</taxon>
        <taxon>Halobacteria</taxon>
        <taxon>Halobacteriales</taxon>
        <taxon>Natrialbaceae</taxon>
        <taxon>Natronorubrum</taxon>
    </lineage>
</organism>